<accession>A0A6J5F9W1</accession>
<evidence type="ECO:0000313" key="1">
    <source>
        <dbReference type="EMBL" id="CAB3774591.1"/>
    </source>
</evidence>
<reference evidence="1 2" key="1">
    <citation type="submission" date="2020-04" db="EMBL/GenBank/DDBJ databases">
        <authorList>
            <person name="De Canck E."/>
        </authorList>
    </citation>
    <scope>NUCLEOTIDE SEQUENCE [LARGE SCALE GENOMIC DNA]</scope>
    <source>
        <strain evidence="1 2">LMG 29542</strain>
    </source>
</reference>
<organism evidence="1 2">
    <name type="scientific">Paraburkholderia humisilvae</name>
    <dbReference type="NCBI Taxonomy" id="627669"/>
    <lineage>
        <taxon>Bacteria</taxon>
        <taxon>Pseudomonadati</taxon>
        <taxon>Pseudomonadota</taxon>
        <taxon>Betaproteobacteria</taxon>
        <taxon>Burkholderiales</taxon>
        <taxon>Burkholderiaceae</taxon>
        <taxon>Paraburkholderia</taxon>
    </lineage>
</organism>
<dbReference type="EMBL" id="CADIKH010000136">
    <property type="protein sequence ID" value="CAB3774591.1"/>
    <property type="molecule type" value="Genomic_DNA"/>
</dbReference>
<sequence>MIRIYAIWLATEPTGVADRARAGQASGFAFFFVADILACSPAP</sequence>
<protein>
    <submittedName>
        <fullName evidence="1">Uncharacterized protein</fullName>
    </submittedName>
</protein>
<keyword evidence="2" id="KW-1185">Reference proteome</keyword>
<name>A0A6J5F9W1_9BURK</name>
<dbReference type="AlphaFoldDB" id="A0A6J5F9W1"/>
<gene>
    <name evidence="1" type="ORF">LMG29542_07969</name>
</gene>
<proteinExistence type="predicted"/>
<evidence type="ECO:0000313" key="2">
    <source>
        <dbReference type="Proteomes" id="UP000494363"/>
    </source>
</evidence>
<dbReference type="Proteomes" id="UP000494363">
    <property type="component" value="Unassembled WGS sequence"/>
</dbReference>